<dbReference type="HOGENOM" id="CLU_068199_2_1_6"/>
<dbReference type="Proteomes" id="UP000001962">
    <property type="component" value="Chromosome"/>
</dbReference>
<organism evidence="2 3">
    <name type="scientific">Alkalilimnicola ehrlichii (strain ATCC BAA-1101 / DSM 17681 / MLHE-1)</name>
    <dbReference type="NCBI Taxonomy" id="187272"/>
    <lineage>
        <taxon>Bacteria</taxon>
        <taxon>Pseudomonadati</taxon>
        <taxon>Pseudomonadota</taxon>
        <taxon>Gammaproteobacteria</taxon>
        <taxon>Chromatiales</taxon>
        <taxon>Ectothiorhodospiraceae</taxon>
        <taxon>Alkalilimnicola</taxon>
    </lineage>
</organism>
<evidence type="ECO:0000313" key="3">
    <source>
        <dbReference type="Proteomes" id="UP000001962"/>
    </source>
</evidence>
<dbReference type="eggNOG" id="COG1763">
    <property type="taxonomic scope" value="Bacteria"/>
</dbReference>
<dbReference type="PANTHER" id="PTHR40072:SF1">
    <property type="entry name" value="MOLYBDOPTERIN-GUANINE DINUCLEOTIDE BIOSYNTHESIS ADAPTER PROTEIN"/>
    <property type="match status" value="1"/>
</dbReference>
<evidence type="ECO:0000259" key="1">
    <source>
        <dbReference type="Pfam" id="PF03205"/>
    </source>
</evidence>
<name>Q0A886_ALKEH</name>
<dbReference type="InterPro" id="IPR052539">
    <property type="entry name" value="MGD_biosynthesis_adapter"/>
</dbReference>
<dbReference type="RefSeq" id="WP_011629345.1">
    <property type="nucleotide sequence ID" value="NC_008340.1"/>
</dbReference>
<dbReference type="EMBL" id="CP000453">
    <property type="protein sequence ID" value="ABI56951.1"/>
    <property type="molecule type" value="Genomic_DNA"/>
</dbReference>
<sequence length="184" mass="20302">MRLSPDHPWGPLWPDGARIPVVGVAGWSGAGKTTLLEGVIRSLSATGLRVGLVKHAHHRFDVDKPGKDSYRLREAGAGQVLLTSGRRFALMVERPATQSDPLLSEELARLDQSRLDLIVVEGFRHERFPKIEVYRPRFSERPLHPDDPAIIAVATDEPAAVAPGHITLPLNDPEAVADFLRRHL</sequence>
<dbReference type="Gene3D" id="3.40.50.300">
    <property type="entry name" value="P-loop containing nucleotide triphosphate hydrolases"/>
    <property type="match status" value="1"/>
</dbReference>
<proteinExistence type="predicted"/>
<accession>Q0A886</accession>
<dbReference type="GO" id="GO:0006777">
    <property type="term" value="P:Mo-molybdopterin cofactor biosynthetic process"/>
    <property type="evidence" value="ECO:0007669"/>
    <property type="project" value="InterPro"/>
</dbReference>
<dbReference type="InterPro" id="IPR004435">
    <property type="entry name" value="MobB_dom"/>
</dbReference>
<dbReference type="KEGG" id="aeh:Mlg_1605"/>
<dbReference type="PANTHER" id="PTHR40072">
    <property type="entry name" value="MOLYBDOPTERIN-GUANINE DINUCLEOTIDE BIOSYNTHESIS ADAPTER PROTEIN-RELATED"/>
    <property type="match status" value="1"/>
</dbReference>
<reference evidence="3" key="1">
    <citation type="submission" date="2006-08" db="EMBL/GenBank/DDBJ databases">
        <title>Complete sequence of Alkalilimnicola ehrilichei MLHE-1.</title>
        <authorList>
            <person name="Copeland A."/>
            <person name="Lucas S."/>
            <person name="Lapidus A."/>
            <person name="Barry K."/>
            <person name="Detter J.C."/>
            <person name="Glavina del Rio T."/>
            <person name="Hammon N."/>
            <person name="Israni S."/>
            <person name="Dalin E."/>
            <person name="Tice H."/>
            <person name="Pitluck S."/>
            <person name="Sims D."/>
            <person name="Brettin T."/>
            <person name="Bruce D."/>
            <person name="Han C."/>
            <person name="Tapia R."/>
            <person name="Gilna P."/>
            <person name="Schmutz J."/>
            <person name="Larimer F."/>
            <person name="Land M."/>
            <person name="Hauser L."/>
            <person name="Kyrpides N."/>
            <person name="Mikhailova N."/>
            <person name="Oremland R.S."/>
            <person name="Hoeft S.E."/>
            <person name="Switzer-Blum J."/>
            <person name="Kulp T."/>
            <person name="King G."/>
            <person name="Tabita R."/>
            <person name="Witte B."/>
            <person name="Santini J.M."/>
            <person name="Basu P."/>
            <person name="Hollibaugh J.T."/>
            <person name="Xie G."/>
            <person name="Stolz J.F."/>
            <person name="Richardson P."/>
        </authorList>
    </citation>
    <scope>NUCLEOTIDE SEQUENCE [LARGE SCALE GENOMIC DNA]</scope>
    <source>
        <strain evidence="3">ATCC BAA-1101 / DSM 17681 / MLHE-1</strain>
    </source>
</reference>
<feature type="domain" description="Molybdopterin-guanine dinucleotide biosynthesis protein B (MobB)" evidence="1">
    <location>
        <begin position="21"/>
        <end position="156"/>
    </location>
</feature>
<dbReference type="GO" id="GO:0005525">
    <property type="term" value="F:GTP binding"/>
    <property type="evidence" value="ECO:0007669"/>
    <property type="project" value="InterPro"/>
</dbReference>
<evidence type="ECO:0000313" key="2">
    <source>
        <dbReference type="EMBL" id="ABI56951.1"/>
    </source>
</evidence>
<dbReference type="InterPro" id="IPR027417">
    <property type="entry name" value="P-loop_NTPase"/>
</dbReference>
<dbReference type="Pfam" id="PF03205">
    <property type="entry name" value="MobB"/>
    <property type="match status" value="1"/>
</dbReference>
<gene>
    <name evidence="2" type="ordered locus">Mlg_1605</name>
</gene>
<dbReference type="NCBIfam" id="TIGR00176">
    <property type="entry name" value="mobB"/>
    <property type="match status" value="1"/>
</dbReference>
<protein>
    <submittedName>
        <fullName evidence="2">Molybdopterin guanine dinucleotide biosynthesis accessory protein MobB</fullName>
    </submittedName>
</protein>
<dbReference type="AlphaFoldDB" id="Q0A886"/>
<dbReference type="CDD" id="cd03116">
    <property type="entry name" value="MobB"/>
    <property type="match status" value="1"/>
</dbReference>
<dbReference type="OrthoDB" id="9788394at2"/>
<keyword evidence="3" id="KW-1185">Reference proteome</keyword>
<dbReference type="SUPFAM" id="SSF52540">
    <property type="entry name" value="P-loop containing nucleoside triphosphate hydrolases"/>
    <property type="match status" value="1"/>
</dbReference>